<dbReference type="InterPro" id="IPR032706">
    <property type="entry name" value="Spt6_HHH"/>
</dbReference>
<evidence type="ECO:0000256" key="3">
    <source>
        <dbReference type="ARBA" id="ARBA00009253"/>
    </source>
</evidence>
<dbReference type="InterPro" id="IPR035018">
    <property type="entry name" value="Spt6_SH2_C"/>
</dbReference>
<dbReference type="InterPro" id="IPR017072">
    <property type="entry name" value="TF_Spt6"/>
</dbReference>
<feature type="region of interest" description="Disordered" evidence="14">
    <location>
        <begin position="1008"/>
        <end position="1027"/>
    </location>
</feature>
<dbReference type="InterPro" id="IPR042066">
    <property type="entry name" value="Spt6_death-like"/>
</dbReference>
<comment type="subcellular location">
    <subcellularLocation>
        <location evidence="2">Chromosome</location>
    </subcellularLocation>
    <subcellularLocation>
        <location evidence="1">Nucleus</location>
    </subcellularLocation>
</comment>
<dbReference type="InterPro" id="IPR003029">
    <property type="entry name" value="S1_domain"/>
</dbReference>
<dbReference type="Pfam" id="PF14641">
    <property type="entry name" value="HTH_44"/>
    <property type="match status" value="1"/>
</dbReference>
<evidence type="ECO:0000256" key="13">
    <source>
        <dbReference type="PROSITE-ProRule" id="PRU00191"/>
    </source>
</evidence>
<feature type="compositionally biased region" description="Gly residues" evidence="14">
    <location>
        <begin position="1450"/>
        <end position="1460"/>
    </location>
</feature>
<feature type="compositionally biased region" description="Acidic residues" evidence="14">
    <location>
        <begin position="180"/>
        <end position="211"/>
    </location>
</feature>
<dbReference type="InParanoid" id="A0A401GIF4"/>
<dbReference type="InterPro" id="IPR028231">
    <property type="entry name" value="Spt6_YqgF"/>
</dbReference>
<feature type="compositionally biased region" description="Polar residues" evidence="14">
    <location>
        <begin position="1600"/>
        <end position="1619"/>
    </location>
</feature>
<dbReference type="InterPro" id="IPR037027">
    <property type="entry name" value="YqgF/RNaseH-like_dom_sf"/>
</dbReference>
<dbReference type="Pfam" id="PF22706">
    <property type="entry name" value="Tex_central_region"/>
    <property type="match status" value="1"/>
</dbReference>
<dbReference type="GO" id="GO:0003677">
    <property type="term" value="F:DNA binding"/>
    <property type="evidence" value="ECO:0007669"/>
    <property type="project" value="InterPro"/>
</dbReference>
<dbReference type="Gene3D" id="1.10.10.650">
    <property type="entry name" value="RuvA domain 2-like"/>
    <property type="match status" value="1"/>
</dbReference>
<dbReference type="PANTHER" id="PTHR10145:SF6">
    <property type="entry name" value="TRANSCRIPTION ELONGATION FACTOR SPT6"/>
    <property type="match status" value="1"/>
</dbReference>
<dbReference type="Gene3D" id="2.40.50.140">
    <property type="entry name" value="Nucleic acid-binding proteins"/>
    <property type="match status" value="1"/>
</dbReference>
<name>A0A401GIF4_9APHY</name>
<dbReference type="Gene3D" id="1.10.3500.10">
    <property type="entry name" value="Tex N-terminal region-like"/>
    <property type="match status" value="1"/>
</dbReference>
<evidence type="ECO:0000256" key="2">
    <source>
        <dbReference type="ARBA" id="ARBA00004286"/>
    </source>
</evidence>
<dbReference type="InterPro" id="IPR041692">
    <property type="entry name" value="HHH_9"/>
</dbReference>
<keyword evidence="18" id="KW-0251">Elongation factor</keyword>
<feature type="domain" description="S1 motif" evidence="17">
    <location>
        <begin position="1138"/>
        <end position="1210"/>
    </location>
</feature>
<dbReference type="Pfam" id="PF14635">
    <property type="entry name" value="HHH_7"/>
    <property type="match status" value="1"/>
</dbReference>
<comment type="caution">
    <text evidence="18">The sequence shown here is derived from an EMBL/GenBank/DDBJ whole genome shotgun (WGS) entry which is preliminary data.</text>
</comment>
<dbReference type="RefSeq" id="XP_027612865.1">
    <property type="nucleotide sequence ID" value="XM_027757064.1"/>
</dbReference>
<evidence type="ECO:0000256" key="8">
    <source>
        <dbReference type="ARBA" id="ARBA00023242"/>
    </source>
</evidence>
<evidence type="ECO:0000256" key="7">
    <source>
        <dbReference type="ARBA" id="ARBA00023163"/>
    </source>
</evidence>
<keyword evidence="7" id="KW-0804">Transcription</keyword>
<dbReference type="GO" id="GO:0003746">
    <property type="term" value="F:translation elongation factor activity"/>
    <property type="evidence" value="ECO:0007669"/>
    <property type="project" value="UniProtKB-KW"/>
</dbReference>
<dbReference type="Pfam" id="PF14633">
    <property type="entry name" value="SH2_2"/>
    <property type="match status" value="1"/>
</dbReference>
<dbReference type="SUPFAM" id="SSF55550">
    <property type="entry name" value="SH2 domain"/>
    <property type="match status" value="1"/>
</dbReference>
<feature type="compositionally biased region" description="Pro residues" evidence="14">
    <location>
        <begin position="1529"/>
        <end position="1547"/>
    </location>
</feature>
<dbReference type="GO" id="GO:0008023">
    <property type="term" value="C:transcription elongation factor complex"/>
    <property type="evidence" value="ECO:0007669"/>
    <property type="project" value="TreeGrafter"/>
</dbReference>
<evidence type="ECO:0000256" key="15">
    <source>
        <dbReference type="SAM" id="Phobius"/>
    </source>
</evidence>
<accession>A0A401GIF4</accession>
<keyword evidence="6 13" id="KW-0727">SH2 domain</keyword>
<reference evidence="18 19" key="1">
    <citation type="journal article" date="2018" name="Sci. Rep.">
        <title>Genome sequence of the cauliflower mushroom Sparassis crispa (Hanabiratake) and its association with beneficial usage.</title>
        <authorList>
            <person name="Kiyama R."/>
            <person name="Furutani Y."/>
            <person name="Kawaguchi K."/>
            <person name="Nakanishi T."/>
        </authorList>
    </citation>
    <scope>NUCLEOTIDE SEQUENCE [LARGE SCALE GENOMIC DNA]</scope>
</reference>
<keyword evidence="8" id="KW-0539">Nucleus</keyword>
<dbReference type="Pfam" id="PF21710">
    <property type="entry name" value="Spt6_S1"/>
    <property type="match status" value="1"/>
</dbReference>
<dbReference type="SMART" id="SM00252">
    <property type="entry name" value="SH2"/>
    <property type="match status" value="1"/>
</dbReference>
<evidence type="ECO:0000313" key="19">
    <source>
        <dbReference type="Proteomes" id="UP000287166"/>
    </source>
</evidence>
<dbReference type="Pfam" id="PF14632">
    <property type="entry name" value="SPT6_acidic"/>
    <property type="match status" value="1"/>
</dbReference>
<dbReference type="Gene3D" id="1.10.150.850">
    <property type="entry name" value="Spt6, helix-hairpin-helix domain"/>
    <property type="match status" value="1"/>
</dbReference>
<dbReference type="SUPFAM" id="SSF53098">
    <property type="entry name" value="Ribonuclease H-like"/>
    <property type="match status" value="1"/>
</dbReference>
<dbReference type="OrthoDB" id="995477at2759"/>
<evidence type="ECO:0000259" key="17">
    <source>
        <dbReference type="PROSITE" id="PS50126"/>
    </source>
</evidence>
<feature type="compositionally biased region" description="Acidic residues" evidence="14">
    <location>
        <begin position="93"/>
        <end position="111"/>
    </location>
</feature>
<dbReference type="InterPro" id="IPR023319">
    <property type="entry name" value="Tex-like_HTH_dom_sf"/>
</dbReference>
<comment type="similarity">
    <text evidence="3">Belongs to the SPT6 family.</text>
</comment>
<dbReference type="InterPro" id="IPR055179">
    <property type="entry name" value="Tex-like_central_region"/>
</dbReference>
<dbReference type="GO" id="GO:0042393">
    <property type="term" value="F:histone binding"/>
    <property type="evidence" value="ECO:0007669"/>
    <property type="project" value="TreeGrafter"/>
</dbReference>
<dbReference type="PROSITE" id="PS50126">
    <property type="entry name" value="S1"/>
    <property type="match status" value="1"/>
</dbReference>
<feature type="transmembrane region" description="Helical" evidence="15">
    <location>
        <begin position="1668"/>
        <end position="1687"/>
    </location>
</feature>
<feature type="compositionally biased region" description="Acidic residues" evidence="14">
    <location>
        <begin position="37"/>
        <end position="50"/>
    </location>
</feature>
<dbReference type="GO" id="GO:0005694">
    <property type="term" value="C:chromosome"/>
    <property type="evidence" value="ECO:0007669"/>
    <property type="project" value="UniProtKB-SubCell"/>
</dbReference>
<keyword evidence="18" id="KW-0648">Protein biosynthesis</keyword>
<dbReference type="STRING" id="139825.A0A401GIF4"/>
<dbReference type="GO" id="GO:0034728">
    <property type="term" value="P:nucleosome organization"/>
    <property type="evidence" value="ECO:0007669"/>
    <property type="project" value="TreeGrafter"/>
</dbReference>
<keyword evidence="15" id="KW-0472">Membrane</keyword>
<feature type="transmembrane region" description="Helical" evidence="15">
    <location>
        <begin position="1731"/>
        <end position="1748"/>
    </location>
</feature>
<keyword evidence="15" id="KW-1133">Transmembrane helix</keyword>
<dbReference type="FunCoup" id="A0A401GIF4">
    <property type="interactions" value="836"/>
</dbReference>
<dbReference type="SUPFAM" id="SSF50249">
    <property type="entry name" value="Nucleic acid-binding proteins"/>
    <property type="match status" value="1"/>
</dbReference>
<dbReference type="InterPro" id="IPR000980">
    <property type="entry name" value="SH2"/>
</dbReference>
<dbReference type="InterPro" id="IPR028083">
    <property type="entry name" value="Spt6_acidic_N_dom"/>
</dbReference>
<dbReference type="GO" id="GO:0031491">
    <property type="term" value="F:nucleosome binding"/>
    <property type="evidence" value="ECO:0007669"/>
    <property type="project" value="TreeGrafter"/>
</dbReference>
<organism evidence="18 19">
    <name type="scientific">Sparassis crispa</name>
    <dbReference type="NCBI Taxonomy" id="139825"/>
    <lineage>
        <taxon>Eukaryota</taxon>
        <taxon>Fungi</taxon>
        <taxon>Dikarya</taxon>
        <taxon>Basidiomycota</taxon>
        <taxon>Agaricomycotina</taxon>
        <taxon>Agaricomycetes</taxon>
        <taxon>Polyporales</taxon>
        <taxon>Sparassidaceae</taxon>
        <taxon>Sparassis</taxon>
    </lineage>
</organism>
<keyword evidence="15" id="KW-0812">Transmembrane</keyword>
<feature type="compositionally biased region" description="Acidic residues" evidence="14">
    <location>
        <begin position="60"/>
        <end position="75"/>
    </location>
</feature>
<dbReference type="InterPro" id="IPR035420">
    <property type="entry name" value="Spt6_SH2"/>
</dbReference>
<comment type="function">
    <text evidence="12">Histone H3-H4 chaperone that plays a role in maintenance of chromatin structure during RNA polymerase II transcription elongation thereby repressing transcription initiation from cryptic promoters. Mediates the reassembly of nucleosomes onto the promoters of at least a selected set of genes during repression; the nucleosome reassembly is essential for transcriptional repression. Essential for viability.</text>
</comment>
<dbReference type="InterPro" id="IPR012340">
    <property type="entry name" value="NA-bd_OB-fold"/>
</dbReference>
<evidence type="ECO:0000256" key="9">
    <source>
        <dbReference type="ARBA" id="ARBA00029871"/>
    </source>
</evidence>
<feature type="region of interest" description="Disordered" evidence="14">
    <location>
        <begin position="1"/>
        <end position="228"/>
    </location>
</feature>
<gene>
    <name evidence="18" type="ORF">SCP_0403280</name>
</gene>
<proteinExistence type="inferred from homology"/>
<feature type="domain" description="SH2" evidence="16">
    <location>
        <begin position="1257"/>
        <end position="1359"/>
    </location>
</feature>
<dbReference type="GeneID" id="38778869"/>
<evidence type="ECO:0000256" key="14">
    <source>
        <dbReference type="SAM" id="MobiDB-lite"/>
    </source>
</evidence>
<dbReference type="InterPro" id="IPR035019">
    <property type="entry name" value="Spt6_SH2_N"/>
</dbReference>
<dbReference type="SUPFAM" id="SSF158832">
    <property type="entry name" value="Tex N-terminal region-like"/>
    <property type="match status" value="1"/>
</dbReference>
<evidence type="ECO:0000256" key="10">
    <source>
        <dbReference type="ARBA" id="ARBA00070625"/>
    </source>
</evidence>
<evidence type="ECO:0000256" key="11">
    <source>
        <dbReference type="ARBA" id="ARBA00080336"/>
    </source>
</evidence>
<dbReference type="EMBL" id="BFAD01000004">
    <property type="protein sequence ID" value="GBE81952.1"/>
    <property type="molecule type" value="Genomic_DNA"/>
</dbReference>
<dbReference type="Pfam" id="PF14639">
    <property type="entry name" value="YqgF"/>
    <property type="match status" value="1"/>
</dbReference>
<evidence type="ECO:0000256" key="4">
    <source>
        <dbReference type="ARBA" id="ARBA00020248"/>
    </source>
</evidence>
<dbReference type="CDD" id="cd00164">
    <property type="entry name" value="S1_like"/>
    <property type="match status" value="1"/>
</dbReference>
<dbReference type="PROSITE" id="PS50001">
    <property type="entry name" value="SH2"/>
    <property type="match status" value="1"/>
</dbReference>
<dbReference type="CDD" id="cd09918">
    <property type="entry name" value="SH2_Nterm_SPT6_like"/>
    <property type="match status" value="1"/>
</dbReference>
<evidence type="ECO:0000256" key="1">
    <source>
        <dbReference type="ARBA" id="ARBA00004123"/>
    </source>
</evidence>
<dbReference type="FunFam" id="1.10.10.2740:FF:000002">
    <property type="entry name" value="Transcription elongation factor Spt6"/>
    <property type="match status" value="1"/>
</dbReference>
<feature type="region of interest" description="Disordered" evidence="14">
    <location>
        <begin position="1448"/>
        <end position="1552"/>
    </location>
</feature>
<feature type="compositionally biased region" description="Acidic residues" evidence="14">
    <location>
        <begin position="148"/>
        <end position="159"/>
    </location>
</feature>
<dbReference type="PANTHER" id="PTHR10145">
    <property type="entry name" value="TRANSCRIPTION ELONGATION FACTOR SPT6"/>
    <property type="match status" value="1"/>
</dbReference>
<evidence type="ECO:0000313" key="18">
    <source>
        <dbReference type="EMBL" id="GBE81952.1"/>
    </source>
</evidence>
<dbReference type="InterPro" id="IPR012337">
    <property type="entry name" value="RNaseH-like_sf"/>
</dbReference>
<sequence length="1796" mass="202987">MSSPMGDPESETHRADQDDPMEGTAQGEGDAVASPDVSDDSSEEPEEDEDEARRIREDFIVDEDEDEEAEADDEEERRRRRKRRKRRHQREREEEEEEEEALEEDDLELLEENTGASFKNRLTRLRRARDSESPPVPSSSKRKSVIESSEDDLDNDDLDLPQVQDIQNIWDDERAAAGREDEEDADMDDMDNFIEYEDEEETSGAMDEDEREERRKERRRLEKARRKAMGSRPELAGIDANAWDEIHEVFGDGHDYDWALVDDDEVPYDEEQVKPEMKYQDVFEPSEIQARLLTEDDDLIRAQDIPERMQLATSSLSQSSTLSLYKPLGDNDIDDAASWVITRLSPRKERDFFRGDGPYHHYLRDLVEAISNALRFLFVQEFEVPYIWTHKRDYISYFNPQDLRTRVELLSLEELWRVYAVGQKYRSLLERRQTLEALYSRLGAKDDYFDNEVRKRIENVEMVTDATEWLGMKYRESKKDKFELHFHDDEEHPEVKKRKLPSRVSAYEMAKKSIVSKLAQGFGIQVHEVVLNFIAVNNSHFLDEPDLNPLAYAEQFADPHSSRAQPPEELLARARMILATELGKDPLLRQEMRNVFKSDALVSVLPTERGVSKVDEHHPYFNFKYLHNKRASDMLQSAQFLHVLAAEAEHLVTVSITLPADAKASFERRLNEAFASDGFSQTAHAWNEERSRVVQEALEQHLLPIGVKWTREWIREEAEDFLTERCAHGLRERVDVAPYGTSDMQVGDTPSVLAMSWGKGEPHKDVIQMIFMDEAGRLREHTRLDNLTDSDSKDEFMDMIKRRKPDVIVLGGFSIATAKLSQRVKELLKGEPTDESAHVEEPINIPVIYIFDEVARMYQHSKRAAEEFSALSPLAKYCVGLARYTQSPVNEFAALGTDITAIMFDEDNQQLVPKEKLLSAFERVLVDVTNKLGVDVNRAVTDSYYQHLLPFVCGLGPRKAQVLVRKIASIGGNLINRDQFIKNGFLTTKIFLNAAGFLRIIQDAETKPPKNRHNEDVDVPDPLDNTRIHPEDYELARKMATDALELDEEDIHEEHPSHVVSVIMQDEDNDKKLDELNLDDFAVNMYETNQDKKRHTLNVIRSELLKPFGEVRDPFPLPTDWDVLTMLTGETPRTLRVGLIVSVLVMRVKPTFVAVRLDSGIDGIINNSYLADQAVDPEKVVKKGQTIPGVIIDVKLSLQNDYFWVELSSRPTDVNAGDSQFRRVKHDEAWNHAQHDRDTEMQARKKRAEVDRTRRVIKHPNFHNFNAQQAEQYLDKQQRGDVVIRPSSKGIDHLAVTWKVDDKLFQHIDVVEPNADPTGQTLGTKFIVEGGHQFSDLDELIVNHVQAMARKVEELMAHEKFKQGSEDDLHLFLKNFVAANPAKSAYGFTLNRKRAGHFNLCFLASKNSTVQTWPVRVTPEAYYLFDTPATGVSELCDAFKVRHIHESQNLGGGGLGGKTPYGGRTPARTPAPGHATPGHLSVRQANSRTPNPYGGQPSATPVAGFGAPPASSFGLPPQTPYGYQTPGYPARPPGPSGYPQQHPPPSVPAGMNPARAQMIQESGGWGEQGLSAVTSLHAYFVLRLRHVCRQELSRRVPYSEGTSEDTAPNEQPDSPQNDDQTVAYWAWGASALFLSAAVPLILFPQFVLFASETSAPERRVALTPLESFLSLHVGILLVAISLALVFNIPTSVLPQTTAPQGAPGHPLLRPLAGACALIAFISYNTRSVGSLGLLLFAGSATVGVWGLWTEMFAGSSYISKKTGADKRTSAFIFGNKSAASVKKKLWKKGQAKAKAQ</sequence>
<dbReference type="CDD" id="cd09928">
    <property type="entry name" value="SH2_Cterm_SPT6_like"/>
    <property type="match status" value="1"/>
</dbReference>
<dbReference type="InterPro" id="IPR028088">
    <property type="entry name" value="Spt6_HTH_DNA-bd_dom"/>
</dbReference>
<dbReference type="Gene3D" id="3.30.505.10">
    <property type="entry name" value="SH2 domain"/>
    <property type="match status" value="2"/>
</dbReference>
<dbReference type="Gene3D" id="3.30.420.140">
    <property type="entry name" value="YqgF/RNase H-like domain"/>
    <property type="match status" value="1"/>
</dbReference>
<dbReference type="InterPro" id="IPR023323">
    <property type="entry name" value="Tex-like_dom_sf"/>
</dbReference>
<feature type="compositionally biased region" description="Basic residues" evidence="14">
    <location>
        <begin position="78"/>
        <end position="89"/>
    </location>
</feature>
<dbReference type="SUPFAM" id="SSF47781">
    <property type="entry name" value="RuvA domain 2-like"/>
    <property type="match status" value="2"/>
</dbReference>
<dbReference type="Pfam" id="PF17674">
    <property type="entry name" value="HHH_9"/>
    <property type="match status" value="1"/>
</dbReference>
<feature type="region of interest" description="Disordered" evidence="14">
    <location>
        <begin position="1597"/>
        <end position="1619"/>
    </location>
</feature>
<dbReference type="SMART" id="SM00316">
    <property type="entry name" value="S1"/>
    <property type="match status" value="1"/>
</dbReference>
<evidence type="ECO:0000256" key="5">
    <source>
        <dbReference type="ARBA" id="ARBA00022454"/>
    </source>
</evidence>
<dbReference type="FunFam" id="3.30.505.10:FF:000056">
    <property type="entry name" value="Transcription elongation factor Spt6"/>
    <property type="match status" value="1"/>
</dbReference>
<evidence type="ECO:0000256" key="12">
    <source>
        <dbReference type="ARBA" id="ARBA00093389"/>
    </source>
</evidence>
<dbReference type="FunFam" id="1.10.150.850:FF:000001">
    <property type="entry name" value="Transcription elongation factor spt6"/>
    <property type="match status" value="1"/>
</dbReference>
<keyword evidence="19" id="KW-1185">Reference proteome</keyword>
<keyword evidence="5" id="KW-0158">Chromosome</keyword>
<dbReference type="GO" id="GO:0140673">
    <property type="term" value="P:transcription elongation-coupled chromatin remodeling"/>
    <property type="evidence" value="ECO:0007669"/>
    <property type="project" value="InterPro"/>
</dbReference>
<dbReference type="Gene3D" id="1.10.10.2740">
    <property type="entry name" value="Spt6, Death-like domain"/>
    <property type="match status" value="1"/>
</dbReference>
<dbReference type="InterPro" id="IPR049540">
    <property type="entry name" value="Spt6-like_S1"/>
</dbReference>
<feature type="compositionally biased region" description="Basic residues" evidence="14">
    <location>
        <begin position="216"/>
        <end position="228"/>
    </location>
</feature>
<dbReference type="InterPro" id="IPR010994">
    <property type="entry name" value="RuvA_2-like"/>
</dbReference>
<protein>
    <recommendedName>
        <fullName evidence="4">Transcription elongation factor SPT6</fullName>
    </recommendedName>
    <alternativeName>
        <fullName evidence="9 11">Chromatin Elongation factor SPT6</fullName>
    </alternativeName>
    <alternativeName>
        <fullName evidence="10">Transcription elongation factor spt6</fullName>
    </alternativeName>
</protein>
<dbReference type="InterPro" id="IPR036860">
    <property type="entry name" value="SH2_dom_sf"/>
</dbReference>
<feature type="transmembrane region" description="Helical" evidence="15">
    <location>
        <begin position="1624"/>
        <end position="1648"/>
    </location>
</feature>
<dbReference type="Proteomes" id="UP000287166">
    <property type="component" value="Unassembled WGS sequence"/>
</dbReference>
<evidence type="ECO:0000259" key="16">
    <source>
        <dbReference type="PROSITE" id="PS50001"/>
    </source>
</evidence>
<evidence type="ECO:0000256" key="6">
    <source>
        <dbReference type="ARBA" id="ARBA00022999"/>
    </source>
</evidence>
<feature type="transmembrane region" description="Helical" evidence="15">
    <location>
        <begin position="1707"/>
        <end position="1724"/>
    </location>
</feature>